<dbReference type="RefSeq" id="WP_377967952.1">
    <property type="nucleotide sequence ID" value="NZ_JBHZOL010000105.1"/>
</dbReference>
<keyword evidence="1" id="KW-0812">Transmembrane</keyword>
<proteinExistence type="predicted"/>
<dbReference type="EMBL" id="JBHZOL010000105">
    <property type="protein sequence ID" value="MFE4108336.1"/>
    <property type="molecule type" value="Genomic_DNA"/>
</dbReference>
<evidence type="ECO:0000313" key="2">
    <source>
        <dbReference type="EMBL" id="MFE4108336.1"/>
    </source>
</evidence>
<keyword evidence="1" id="KW-0472">Membrane</keyword>
<comment type="caution">
    <text evidence="2">The sequence shown here is derived from an EMBL/GenBank/DDBJ whole genome shotgun (WGS) entry which is preliminary data.</text>
</comment>
<evidence type="ECO:0000256" key="1">
    <source>
        <dbReference type="SAM" id="Phobius"/>
    </source>
</evidence>
<feature type="transmembrane region" description="Helical" evidence="1">
    <location>
        <begin position="70"/>
        <end position="93"/>
    </location>
</feature>
<reference evidence="2 3" key="1">
    <citation type="submission" date="2024-10" db="EMBL/GenBank/DDBJ databases">
        <authorList>
            <person name="Ratan Roy A."/>
            <person name="Morales Sandoval P.H."/>
            <person name="De Los Santos Villalobos S."/>
            <person name="Chakraborty S."/>
            <person name="Mukherjee J."/>
        </authorList>
    </citation>
    <scope>NUCLEOTIDE SEQUENCE [LARGE SCALE GENOMIC DNA]</scope>
    <source>
        <strain evidence="2 3">S1</strain>
    </source>
</reference>
<evidence type="ECO:0000313" key="3">
    <source>
        <dbReference type="Proteomes" id="UP001600165"/>
    </source>
</evidence>
<sequence>MDITHLLVQVIIAIVCAGLANLLVPRRIPGKLVGLVLIGLAGVWVGRWSADYLSQQFGLNWAFLEWQLQGVEIVPAIIGCAIVLYVVTAFLSWGRYGGRG</sequence>
<dbReference type="Proteomes" id="UP001600165">
    <property type="component" value="Unassembled WGS sequence"/>
</dbReference>
<keyword evidence="1" id="KW-1133">Transmembrane helix</keyword>
<keyword evidence="3" id="KW-1185">Reference proteome</keyword>
<protein>
    <submittedName>
        <fullName evidence="2">GlsB/YeaQ/YmgE family stress response membrane protein</fullName>
    </submittedName>
</protein>
<feature type="transmembrane region" description="Helical" evidence="1">
    <location>
        <begin position="6"/>
        <end position="25"/>
    </location>
</feature>
<name>A0ABW6IJE9_9CYAN</name>
<organism evidence="2 3">
    <name type="scientific">Almyronema epifaneia S1</name>
    <dbReference type="NCBI Taxonomy" id="2991925"/>
    <lineage>
        <taxon>Bacteria</taxon>
        <taxon>Bacillati</taxon>
        <taxon>Cyanobacteriota</taxon>
        <taxon>Cyanophyceae</taxon>
        <taxon>Nodosilineales</taxon>
        <taxon>Nodosilineaceae</taxon>
        <taxon>Almyronema</taxon>
        <taxon>Almyronema epifaneia</taxon>
    </lineage>
</organism>
<feature type="transmembrane region" description="Helical" evidence="1">
    <location>
        <begin position="32"/>
        <end position="50"/>
    </location>
</feature>
<accession>A0ABW6IJE9</accession>
<gene>
    <name evidence="2" type="ORF">ACFVKH_18795</name>
</gene>